<dbReference type="PANTHER" id="PTHR21601:SF0">
    <property type="entry name" value="PROTEIN SPA2-RELATED"/>
    <property type="match status" value="1"/>
</dbReference>
<dbReference type="EMBL" id="GG745332">
    <property type="protein sequence ID" value="KNE57903.1"/>
    <property type="molecule type" value="Genomic_DNA"/>
</dbReference>
<feature type="region of interest" description="Disordered" evidence="3">
    <location>
        <begin position="541"/>
        <end position="590"/>
    </location>
</feature>
<name>A0A0L0S5T4_ALLM3</name>
<feature type="compositionally biased region" description="Polar residues" evidence="3">
    <location>
        <begin position="160"/>
        <end position="172"/>
    </location>
</feature>
<proteinExistence type="predicted"/>
<dbReference type="InterPro" id="IPR013724">
    <property type="entry name" value="GIT_SHD"/>
</dbReference>
<reference evidence="5 6" key="1">
    <citation type="submission" date="2009-11" db="EMBL/GenBank/DDBJ databases">
        <title>Annotation of Allomyces macrogynus ATCC 38327.</title>
        <authorList>
            <consortium name="The Broad Institute Genome Sequencing Platform"/>
            <person name="Russ C."/>
            <person name="Cuomo C."/>
            <person name="Burger G."/>
            <person name="Gray M.W."/>
            <person name="Holland P.W.H."/>
            <person name="King N."/>
            <person name="Lang F.B.F."/>
            <person name="Roger A.J."/>
            <person name="Ruiz-Trillo I."/>
            <person name="Young S.K."/>
            <person name="Zeng Q."/>
            <person name="Gargeya S."/>
            <person name="Fitzgerald M."/>
            <person name="Haas B."/>
            <person name="Abouelleil A."/>
            <person name="Alvarado L."/>
            <person name="Arachchi H.M."/>
            <person name="Berlin A."/>
            <person name="Chapman S.B."/>
            <person name="Gearin G."/>
            <person name="Goldberg J."/>
            <person name="Griggs A."/>
            <person name="Gujja S."/>
            <person name="Hansen M."/>
            <person name="Heiman D."/>
            <person name="Howarth C."/>
            <person name="Larimer J."/>
            <person name="Lui A."/>
            <person name="MacDonald P.J.P."/>
            <person name="McCowen C."/>
            <person name="Montmayeur A."/>
            <person name="Murphy C."/>
            <person name="Neiman D."/>
            <person name="Pearson M."/>
            <person name="Priest M."/>
            <person name="Roberts A."/>
            <person name="Saif S."/>
            <person name="Shea T."/>
            <person name="Sisk P."/>
            <person name="Stolte C."/>
            <person name="Sykes S."/>
            <person name="Wortman J."/>
            <person name="Nusbaum C."/>
            <person name="Birren B."/>
        </authorList>
    </citation>
    <scope>NUCLEOTIDE SEQUENCE [LARGE SCALE GENOMIC DNA]</scope>
    <source>
        <strain evidence="5 6">ATCC 38327</strain>
    </source>
</reference>
<reference evidence="6" key="2">
    <citation type="submission" date="2009-11" db="EMBL/GenBank/DDBJ databases">
        <title>The Genome Sequence of Allomyces macrogynus strain ATCC 38327.</title>
        <authorList>
            <consortium name="The Broad Institute Genome Sequencing Platform"/>
            <person name="Russ C."/>
            <person name="Cuomo C."/>
            <person name="Shea T."/>
            <person name="Young S.K."/>
            <person name="Zeng Q."/>
            <person name="Koehrsen M."/>
            <person name="Haas B."/>
            <person name="Borodovsky M."/>
            <person name="Guigo R."/>
            <person name="Alvarado L."/>
            <person name="Berlin A."/>
            <person name="Borenstein D."/>
            <person name="Chen Z."/>
            <person name="Engels R."/>
            <person name="Freedman E."/>
            <person name="Gellesch M."/>
            <person name="Goldberg J."/>
            <person name="Griggs A."/>
            <person name="Gujja S."/>
            <person name="Heiman D."/>
            <person name="Hepburn T."/>
            <person name="Howarth C."/>
            <person name="Jen D."/>
            <person name="Larson L."/>
            <person name="Lewis B."/>
            <person name="Mehta T."/>
            <person name="Park D."/>
            <person name="Pearson M."/>
            <person name="Roberts A."/>
            <person name="Saif S."/>
            <person name="Shenoy N."/>
            <person name="Sisk P."/>
            <person name="Stolte C."/>
            <person name="Sykes S."/>
            <person name="Walk T."/>
            <person name="White J."/>
            <person name="Yandava C."/>
            <person name="Burger G."/>
            <person name="Gray M.W."/>
            <person name="Holland P.W.H."/>
            <person name="King N."/>
            <person name="Lang F.B.F."/>
            <person name="Roger A.J."/>
            <person name="Ruiz-Trillo I."/>
            <person name="Lander E."/>
            <person name="Nusbaum C."/>
        </authorList>
    </citation>
    <scope>NUCLEOTIDE SEQUENCE [LARGE SCALE GENOMIC DNA]</scope>
    <source>
        <strain evidence="6">ATCC 38327</strain>
    </source>
</reference>
<evidence type="ECO:0000313" key="6">
    <source>
        <dbReference type="Proteomes" id="UP000054350"/>
    </source>
</evidence>
<evidence type="ECO:0000256" key="3">
    <source>
        <dbReference type="SAM" id="MobiDB-lite"/>
    </source>
</evidence>
<feature type="region of interest" description="Disordered" evidence="3">
    <location>
        <begin position="232"/>
        <end position="255"/>
    </location>
</feature>
<dbReference type="AlphaFoldDB" id="A0A0L0S5T4"/>
<dbReference type="VEuPathDB" id="FungiDB:AMAG_04746"/>
<feature type="domain" description="GIT Spa2 homology (SHD)" evidence="4">
    <location>
        <begin position="57"/>
        <end position="87"/>
    </location>
</feature>
<accession>A0A0L0S5T4</accession>
<feature type="compositionally biased region" description="Low complexity" evidence="3">
    <location>
        <begin position="541"/>
        <end position="577"/>
    </location>
</feature>
<dbReference type="Pfam" id="PF08518">
    <property type="entry name" value="GIT_SHD"/>
    <property type="match status" value="2"/>
</dbReference>
<evidence type="ECO:0000256" key="1">
    <source>
        <dbReference type="ARBA" id="ARBA00022737"/>
    </source>
</evidence>
<dbReference type="Proteomes" id="UP000054350">
    <property type="component" value="Unassembled WGS sequence"/>
</dbReference>
<evidence type="ECO:0000259" key="4">
    <source>
        <dbReference type="SMART" id="SM00555"/>
    </source>
</evidence>
<dbReference type="GO" id="GO:0005078">
    <property type="term" value="F:MAP-kinase scaffold activity"/>
    <property type="evidence" value="ECO:0007669"/>
    <property type="project" value="TreeGrafter"/>
</dbReference>
<dbReference type="Gene3D" id="1.20.120.330">
    <property type="entry name" value="Nucleotidyltransferases domain 2"/>
    <property type="match status" value="1"/>
</dbReference>
<feature type="region of interest" description="Disordered" evidence="3">
    <location>
        <begin position="153"/>
        <end position="204"/>
    </location>
</feature>
<keyword evidence="2" id="KW-0175">Coiled coil</keyword>
<evidence type="ECO:0000313" key="5">
    <source>
        <dbReference type="EMBL" id="KNE57903.1"/>
    </source>
</evidence>
<dbReference type="SMART" id="SM00555">
    <property type="entry name" value="GIT"/>
    <property type="match status" value="2"/>
</dbReference>
<dbReference type="InterPro" id="IPR039892">
    <property type="entry name" value="Spa2/Sph1"/>
</dbReference>
<gene>
    <name evidence="5" type="ORF">AMAG_04746</name>
</gene>
<keyword evidence="1" id="KW-0677">Repeat</keyword>
<dbReference type="OrthoDB" id="5588096at2759"/>
<dbReference type="STRING" id="578462.A0A0L0S5T4"/>
<dbReference type="Pfam" id="PF12205">
    <property type="entry name" value="GIT1_C"/>
    <property type="match status" value="1"/>
</dbReference>
<dbReference type="eggNOG" id="ENOG502QS1N">
    <property type="taxonomic scope" value="Eukaryota"/>
</dbReference>
<sequence>MTSPLQVMDGTAPQTAFSSIIIPGFEIAAQYYYALRLFLEQHPDRGQQSITQQRQSARDKLNRLSKQQFQELATDVVDEMVRRLRNNPGEPFLEVRNEFHPKRNQARQKLATLPMNRFKDLAADVFFQLESRYPVLLETANRIEGQLHANALSPRLAPSSPGNSYRMSQTPVGMTPPPSYQSGAPAGGSTLDRLGTPRAANMDPRMSGINFQHLDALMADLDIMLHPGAAGANAPPPLPNGSPAAASNGHGESAEMVRREFETKVHQLTETVRQLEASLQHAEAEKKDLHTRVEALTVANKHLDQAVKVAQERCRQLEVDLETEQRTTEALQRDVEQWSAKARAFQDENVDLKRRITSDQQRMQDLEDQVRRAMARAATPQMVGTPVSAAAVAPSPALSASATSATGGRRALPTVSGGISPDRVTAYQAAVEGLAQARTSENRTAVLMSLKNIVFACKAMTEEVEAFESVPTNLNTPDRERLLTLKSQLTASLTELMGAAKAHATGAAPMEVTSQDLQSAAGKLSVTINGIVEVVGVRDASGNGSAAPAAPSEAPSSLPAGGNDGTGDTSASSAAGGRAHSPMDLDDPDPLSLPDLRAFLETQTNRIVQAIQALLQAMRGTSVPDDQFLVTVRSISAIVVPLTRMCRASLGNVSTPPQVRDKGNAILAQLADANRELSQLGDALADGAGTGNAPPSKQQLASAAYEVAKCTKALLGLVEM</sequence>
<dbReference type="PANTHER" id="PTHR21601">
    <property type="entry name" value="SPA2 PROTEIN"/>
    <property type="match status" value="1"/>
</dbReference>
<dbReference type="OMA" id="CRNHASS"/>
<feature type="coiled-coil region" evidence="2">
    <location>
        <begin position="258"/>
        <end position="376"/>
    </location>
</feature>
<dbReference type="Pfam" id="PF23742">
    <property type="entry name" value="VBS_C3G9"/>
    <property type="match status" value="1"/>
</dbReference>
<dbReference type="Gene3D" id="1.20.5.170">
    <property type="match status" value="1"/>
</dbReference>
<organism evidence="5 6">
    <name type="scientific">Allomyces macrogynus (strain ATCC 38327)</name>
    <name type="common">Allomyces javanicus var. macrogynus</name>
    <dbReference type="NCBI Taxonomy" id="578462"/>
    <lineage>
        <taxon>Eukaryota</taxon>
        <taxon>Fungi</taxon>
        <taxon>Fungi incertae sedis</taxon>
        <taxon>Blastocladiomycota</taxon>
        <taxon>Blastocladiomycetes</taxon>
        <taxon>Blastocladiales</taxon>
        <taxon>Blastocladiaceae</taxon>
        <taxon>Allomyces</taxon>
    </lineage>
</organism>
<feature type="domain" description="GIT Spa2 homology (SHD)" evidence="4">
    <location>
        <begin position="106"/>
        <end position="136"/>
    </location>
</feature>
<dbReference type="InterPro" id="IPR056439">
    <property type="entry name" value="VBS_C3G9"/>
</dbReference>
<dbReference type="InterPro" id="IPR022018">
    <property type="entry name" value="GIT1_C"/>
</dbReference>
<evidence type="ECO:0000256" key="2">
    <source>
        <dbReference type="SAM" id="Coils"/>
    </source>
</evidence>
<keyword evidence="6" id="KW-1185">Reference proteome</keyword>
<protein>
    <recommendedName>
        <fullName evidence="4">GIT Spa2 homology (SHD) domain-containing protein</fullName>
    </recommendedName>
</protein>